<dbReference type="STRING" id="555875.SAMN04488124_3534"/>
<proteinExistence type="predicted"/>
<dbReference type="InterPro" id="IPR050980">
    <property type="entry name" value="2C_sensor_his_kinase"/>
</dbReference>
<dbReference type="InterPro" id="IPR035965">
    <property type="entry name" value="PAS-like_dom_sf"/>
</dbReference>
<evidence type="ECO:0000313" key="9">
    <source>
        <dbReference type="Proteomes" id="UP000243250"/>
    </source>
</evidence>
<evidence type="ECO:0000313" key="8">
    <source>
        <dbReference type="EMBL" id="SFR69102.1"/>
    </source>
</evidence>
<name>A0A1I6IQT1_9EURY</name>
<dbReference type="AlphaFoldDB" id="A0A1I6IQT1"/>
<dbReference type="SMART" id="SM00387">
    <property type="entry name" value="HATPase_c"/>
    <property type="match status" value="1"/>
</dbReference>
<evidence type="ECO:0000256" key="4">
    <source>
        <dbReference type="ARBA" id="ARBA00022741"/>
    </source>
</evidence>
<organism evidence="8 9">
    <name type="scientific">Halogeometricum limi</name>
    <dbReference type="NCBI Taxonomy" id="555875"/>
    <lineage>
        <taxon>Archaea</taxon>
        <taxon>Methanobacteriati</taxon>
        <taxon>Methanobacteriota</taxon>
        <taxon>Stenosarchaea group</taxon>
        <taxon>Halobacteria</taxon>
        <taxon>Halobacteriales</taxon>
        <taxon>Haloferacaceae</taxon>
        <taxon>Halogeometricum</taxon>
    </lineage>
</organism>
<dbReference type="EMBL" id="FOYS01000007">
    <property type="protein sequence ID" value="SFR69102.1"/>
    <property type="molecule type" value="Genomic_DNA"/>
</dbReference>
<dbReference type="SMART" id="SM00091">
    <property type="entry name" value="PAS"/>
    <property type="match status" value="1"/>
</dbReference>
<reference evidence="9" key="1">
    <citation type="submission" date="2016-10" db="EMBL/GenBank/DDBJ databases">
        <authorList>
            <person name="Varghese N."/>
            <person name="Submissions S."/>
        </authorList>
    </citation>
    <scope>NUCLEOTIDE SEQUENCE [LARGE SCALE GENOMIC DNA]</scope>
    <source>
        <strain evidence="9">CGMCC 1.8711</strain>
    </source>
</reference>
<evidence type="ECO:0000256" key="3">
    <source>
        <dbReference type="ARBA" id="ARBA00022679"/>
    </source>
</evidence>
<dbReference type="GO" id="GO:0004673">
    <property type="term" value="F:protein histidine kinase activity"/>
    <property type="evidence" value="ECO:0007669"/>
    <property type="project" value="UniProtKB-EC"/>
</dbReference>
<sequence>MDVCVSQTARDTAERLLTAFFQQDLREERLARGDEAGSRAAAATAVEAMSEVFRAEFPGRPGRRAARAGATFTRALFLQDEIENWRVFDTHRDRIPDDLLVSDPSRPYAFEVSNDERWDDVQELLERVCADVGIDSAYGRRQTEFWRQHGLREREWHETALDAHRLKIDAMVPNCADADVDTLASYFLFGVEHHDQWERTDPRRDFEDVRDVVAAYYQRVFDLRGHVPSVCPVASTPENDIVGERGSAVKWSSDGYRLDGDIYREAFRSADAPALITDPNFVIRDVNAAGLTFLGHEFGELVGRSAADISGDDRIYEDIVDHLVRGETWTGRFVARTSEGNKVYGRGSAAPLVVDDDVEGAVAVFVDTTKQQQYENASEVLNRLLRHDLRNELNVMYGHIQRAQSASSQADAAEILDSAQEKVLQIVHKTERARDLRELLERSYTASNRPVRLDIVLNNTLVEVMQEFPDAEFRFGVFPEAVVRADDLLSAAVEAVLENAVVHNDTDEAEVTVAVDVREDDVVLEVGDDGPGVSPAQRDLIFGREEYDQLHHGTGISLFFADSVFDSYGGDIWVEDNDPRGAVFKMRLERS</sequence>
<dbReference type="PANTHER" id="PTHR44936:SF10">
    <property type="entry name" value="SENSOR PROTEIN RSTB"/>
    <property type="match status" value="1"/>
</dbReference>
<evidence type="ECO:0000256" key="2">
    <source>
        <dbReference type="ARBA" id="ARBA00012438"/>
    </source>
</evidence>
<gene>
    <name evidence="8" type="ORF">SAMN04488124_3534</name>
</gene>
<dbReference type="PRINTS" id="PR00344">
    <property type="entry name" value="BCTRLSENSOR"/>
</dbReference>
<dbReference type="Gene3D" id="3.30.565.10">
    <property type="entry name" value="Histidine kinase-like ATPase, C-terminal domain"/>
    <property type="match status" value="1"/>
</dbReference>
<evidence type="ECO:0000259" key="7">
    <source>
        <dbReference type="PROSITE" id="PS50109"/>
    </source>
</evidence>
<dbReference type="Pfam" id="PF13426">
    <property type="entry name" value="PAS_9"/>
    <property type="match status" value="1"/>
</dbReference>
<protein>
    <recommendedName>
        <fullName evidence="2">histidine kinase</fullName>
        <ecNumber evidence="2">2.7.13.3</ecNumber>
    </recommendedName>
</protein>
<dbReference type="CDD" id="cd00130">
    <property type="entry name" value="PAS"/>
    <property type="match status" value="1"/>
</dbReference>
<dbReference type="InterPro" id="IPR003594">
    <property type="entry name" value="HATPase_dom"/>
</dbReference>
<keyword evidence="6" id="KW-0067">ATP-binding</keyword>
<evidence type="ECO:0000256" key="1">
    <source>
        <dbReference type="ARBA" id="ARBA00000085"/>
    </source>
</evidence>
<keyword evidence="4" id="KW-0547">Nucleotide-binding</keyword>
<keyword evidence="3" id="KW-0808">Transferase</keyword>
<evidence type="ECO:0000256" key="6">
    <source>
        <dbReference type="ARBA" id="ARBA00022840"/>
    </source>
</evidence>
<evidence type="ECO:0000256" key="5">
    <source>
        <dbReference type="ARBA" id="ARBA00022777"/>
    </source>
</evidence>
<dbReference type="Proteomes" id="UP000243250">
    <property type="component" value="Unassembled WGS sequence"/>
</dbReference>
<dbReference type="NCBIfam" id="TIGR00229">
    <property type="entry name" value="sensory_box"/>
    <property type="match status" value="1"/>
</dbReference>
<comment type="catalytic activity">
    <reaction evidence="1">
        <text>ATP + protein L-histidine = ADP + protein N-phospho-L-histidine.</text>
        <dbReference type="EC" id="2.7.13.3"/>
    </reaction>
</comment>
<dbReference type="InterPro" id="IPR000014">
    <property type="entry name" value="PAS"/>
</dbReference>
<keyword evidence="5" id="KW-0418">Kinase</keyword>
<dbReference type="PROSITE" id="PS50109">
    <property type="entry name" value="HIS_KIN"/>
    <property type="match status" value="1"/>
</dbReference>
<dbReference type="PANTHER" id="PTHR44936">
    <property type="entry name" value="SENSOR PROTEIN CREC"/>
    <property type="match status" value="1"/>
</dbReference>
<dbReference type="GO" id="GO:0005524">
    <property type="term" value="F:ATP binding"/>
    <property type="evidence" value="ECO:0007669"/>
    <property type="project" value="UniProtKB-KW"/>
</dbReference>
<dbReference type="InterPro" id="IPR004358">
    <property type="entry name" value="Sig_transdc_His_kin-like_C"/>
</dbReference>
<dbReference type="InterPro" id="IPR005467">
    <property type="entry name" value="His_kinase_dom"/>
</dbReference>
<keyword evidence="9" id="KW-1185">Reference proteome</keyword>
<dbReference type="SUPFAM" id="SSF55874">
    <property type="entry name" value="ATPase domain of HSP90 chaperone/DNA topoisomerase II/histidine kinase"/>
    <property type="match status" value="1"/>
</dbReference>
<dbReference type="Pfam" id="PF02518">
    <property type="entry name" value="HATPase_c"/>
    <property type="match status" value="1"/>
</dbReference>
<dbReference type="Gene3D" id="3.30.450.20">
    <property type="entry name" value="PAS domain"/>
    <property type="match status" value="1"/>
</dbReference>
<feature type="domain" description="Histidine kinase" evidence="7">
    <location>
        <begin position="384"/>
        <end position="591"/>
    </location>
</feature>
<dbReference type="SUPFAM" id="SSF55785">
    <property type="entry name" value="PYP-like sensor domain (PAS domain)"/>
    <property type="match status" value="1"/>
</dbReference>
<dbReference type="EC" id="2.7.13.3" evidence="2"/>
<accession>A0A1I6IQT1</accession>
<dbReference type="InterPro" id="IPR036890">
    <property type="entry name" value="HATPase_C_sf"/>
</dbReference>